<evidence type="ECO:0000256" key="1">
    <source>
        <dbReference type="SAM" id="Phobius"/>
    </source>
</evidence>
<evidence type="ECO:0000313" key="3">
    <source>
        <dbReference type="Proteomes" id="UP001152320"/>
    </source>
</evidence>
<feature type="transmembrane region" description="Helical" evidence="1">
    <location>
        <begin position="6"/>
        <end position="23"/>
    </location>
</feature>
<dbReference type="PANTHER" id="PTHR11319">
    <property type="entry name" value="G PROTEIN-COUPLED RECEPTOR-RELATED"/>
    <property type="match status" value="1"/>
</dbReference>
<dbReference type="AlphaFoldDB" id="A0A9Q1CQI9"/>
<keyword evidence="3" id="KW-1185">Reference proteome</keyword>
<feature type="transmembrane region" description="Helical" evidence="1">
    <location>
        <begin position="200"/>
        <end position="224"/>
    </location>
</feature>
<reference evidence="2" key="1">
    <citation type="submission" date="2021-10" db="EMBL/GenBank/DDBJ databases">
        <title>Tropical sea cucumber genome reveals ecological adaptation and Cuvierian tubules defense mechanism.</title>
        <authorList>
            <person name="Chen T."/>
        </authorList>
    </citation>
    <scope>NUCLEOTIDE SEQUENCE</scope>
    <source>
        <strain evidence="2">Nanhai2018</strain>
        <tissue evidence="2">Muscle</tissue>
    </source>
</reference>
<protein>
    <submittedName>
        <fullName evidence="2">Uncharacterized protein</fullName>
    </submittedName>
</protein>
<feature type="transmembrane region" description="Helical" evidence="1">
    <location>
        <begin position="101"/>
        <end position="125"/>
    </location>
</feature>
<sequence length="282" mass="32611">MIPCTLISTLFIIYWILTTRYKWKNRFINPSASIDSYKRKLKYNFCTSVIVILFVTYPSICNTVFQLHPATCETFCVDIENNHCKTLLRSDYDIDCKDLKIYHVFVYIAMVLYVVGFPLVLFLLLRNDRKFIQLHGTPGPLHAINEEQECDVQNPPDESSTSTSKPVWINFLCENYKTEYWYWEIVELSRKITQTALITLLGWGNALTVLFTIGMSVVFLMLHARHRPMKSTFEQWLQMFSLTAILANVLVATLDVPDQYEDKLTVALIVLNSLVIVIAVGK</sequence>
<dbReference type="OrthoDB" id="205145at2759"/>
<proteinExistence type="predicted"/>
<evidence type="ECO:0000313" key="2">
    <source>
        <dbReference type="EMBL" id="KAJ8049717.1"/>
    </source>
</evidence>
<comment type="caution">
    <text evidence="2">The sequence shown here is derived from an EMBL/GenBank/DDBJ whole genome shotgun (WGS) entry which is preliminary data.</text>
</comment>
<dbReference type="Proteomes" id="UP001152320">
    <property type="component" value="Chromosome 1"/>
</dbReference>
<keyword evidence="1" id="KW-0472">Membrane</keyword>
<keyword evidence="1" id="KW-1133">Transmembrane helix</keyword>
<accession>A0A9Q1CQI9</accession>
<dbReference type="PANTHER" id="PTHR11319:SF35">
    <property type="entry name" value="OUTER MEMBRANE PROTEIN PMPC-RELATED"/>
    <property type="match status" value="1"/>
</dbReference>
<feature type="transmembrane region" description="Helical" evidence="1">
    <location>
        <begin position="264"/>
        <end position="281"/>
    </location>
</feature>
<keyword evidence="1" id="KW-0812">Transmembrane</keyword>
<feature type="transmembrane region" description="Helical" evidence="1">
    <location>
        <begin position="43"/>
        <end position="60"/>
    </location>
</feature>
<gene>
    <name evidence="2" type="ORF">HOLleu_02585</name>
</gene>
<feature type="transmembrane region" description="Helical" evidence="1">
    <location>
        <begin position="236"/>
        <end position="257"/>
    </location>
</feature>
<organism evidence="2 3">
    <name type="scientific">Holothuria leucospilota</name>
    <name type="common">Black long sea cucumber</name>
    <name type="synonym">Mertensiothuria leucospilota</name>
    <dbReference type="NCBI Taxonomy" id="206669"/>
    <lineage>
        <taxon>Eukaryota</taxon>
        <taxon>Metazoa</taxon>
        <taxon>Echinodermata</taxon>
        <taxon>Eleutherozoa</taxon>
        <taxon>Echinozoa</taxon>
        <taxon>Holothuroidea</taxon>
        <taxon>Aspidochirotacea</taxon>
        <taxon>Aspidochirotida</taxon>
        <taxon>Holothuriidae</taxon>
        <taxon>Holothuria</taxon>
    </lineage>
</organism>
<dbReference type="EMBL" id="JAIZAY010000001">
    <property type="protein sequence ID" value="KAJ8049717.1"/>
    <property type="molecule type" value="Genomic_DNA"/>
</dbReference>
<name>A0A9Q1CQI9_HOLLE</name>